<organism evidence="9 10">
    <name type="scientific">Platanthera zijinensis</name>
    <dbReference type="NCBI Taxonomy" id="2320716"/>
    <lineage>
        <taxon>Eukaryota</taxon>
        <taxon>Viridiplantae</taxon>
        <taxon>Streptophyta</taxon>
        <taxon>Embryophyta</taxon>
        <taxon>Tracheophyta</taxon>
        <taxon>Spermatophyta</taxon>
        <taxon>Magnoliopsida</taxon>
        <taxon>Liliopsida</taxon>
        <taxon>Asparagales</taxon>
        <taxon>Orchidaceae</taxon>
        <taxon>Orchidoideae</taxon>
        <taxon>Orchideae</taxon>
        <taxon>Orchidinae</taxon>
        <taxon>Platanthera</taxon>
    </lineage>
</organism>
<comment type="similarity">
    <text evidence="2">Belongs to the TPX2 family.</text>
</comment>
<sequence>MAGEVEESITLQAKSLPTDSISFGRFELESLCWERRSIFPHNRYLEEVGKYSTPGSVTKKKEYFEAHFKKKALLRHVPEENQNDAEIPHFESTIGDNCSIMGDFIGHVNSELVEFSSDNGYAPAVPDDHEAVELQKEEISTAELIIKTSSFNDEKFAEQLKEPLSSDGTLQSQSRDNDVQLDGGPWVIVEDKTTNDTANSKKQADNGDLSWKIRKSKKKRESIQMKTQKVSTKSNEAVEPKIGKSQSRAHLPTQQIPKRPTSNSKSVTSGIFRSVDKQNMSAKVEKQITPKVSSLSAENGNLKIMASRNMKVKASSEIKSEEIATAKKVGINASPVDKRQSDARQPVNRVKLVSKVEDKQNSTVFNFKSSERAEKRKEYNLKMEKKLHAKEAEKNEVQAKTEVVKEAELKQLRKSLNFKASPMPSFYHETTSRVSDLKKASTIIQVKHQEKSTPSPSSNQHCNHNCNRTISPSISSTIDEENRRDHTCSPTTSPSISGSAGDCSSSAANRNSSGEGIDPWKYSVESKSNGTRKKEARKSGIRAGVRGIVGGSLPVHVAS</sequence>
<keyword evidence="6" id="KW-0175">Coiled coil</keyword>
<evidence type="ECO:0000256" key="7">
    <source>
        <dbReference type="SAM" id="MobiDB-lite"/>
    </source>
</evidence>
<keyword evidence="3" id="KW-0963">Cytoplasm</keyword>
<feature type="compositionally biased region" description="Low complexity" evidence="7">
    <location>
        <begin position="493"/>
        <end position="508"/>
    </location>
</feature>
<feature type="coiled-coil region" evidence="6">
    <location>
        <begin position="380"/>
        <end position="410"/>
    </location>
</feature>
<reference evidence="9 10" key="1">
    <citation type="journal article" date="2022" name="Nat. Plants">
        <title>Genomes of leafy and leafless Platanthera orchids illuminate the evolution of mycoheterotrophy.</title>
        <authorList>
            <person name="Li M.H."/>
            <person name="Liu K.W."/>
            <person name="Li Z."/>
            <person name="Lu H.C."/>
            <person name="Ye Q.L."/>
            <person name="Zhang D."/>
            <person name="Wang J.Y."/>
            <person name="Li Y.F."/>
            <person name="Zhong Z.M."/>
            <person name="Liu X."/>
            <person name="Yu X."/>
            <person name="Liu D.K."/>
            <person name="Tu X.D."/>
            <person name="Liu B."/>
            <person name="Hao Y."/>
            <person name="Liao X.Y."/>
            <person name="Jiang Y.T."/>
            <person name="Sun W.H."/>
            <person name="Chen J."/>
            <person name="Chen Y.Q."/>
            <person name="Ai Y."/>
            <person name="Zhai J.W."/>
            <person name="Wu S.S."/>
            <person name="Zhou Z."/>
            <person name="Hsiao Y.Y."/>
            <person name="Wu W.L."/>
            <person name="Chen Y.Y."/>
            <person name="Lin Y.F."/>
            <person name="Hsu J.L."/>
            <person name="Li C.Y."/>
            <person name="Wang Z.W."/>
            <person name="Zhao X."/>
            <person name="Zhong W.Y."/>
            <person name="Ma X.K."/>
            <person name="Ma L."/>
            <person name="Huang J."/>
            <person name="Chen G.Z."/>
            <person name="Huang M.Z."/>
            <person name="Huang L."/>
            <person name="Peng D.H."/>
            <person name="Luo Y.B."/>
            <person name="Zou S.Q."/>
            <person name="Chen S.P."/>
            <person name="Lan S."/>
            <person name="Tsai W.C."/>
            <person name="Van de Peer Y."/>
            <person name="Liu Z.J."/>
        </authorList>
    </citation>
    <scope>NUCLEOTIDE SEQUENCE [LARGE SCALE GENOMIC DNA]</scope>
    <source>
        <strain evidence="9">Lor287</strain>
    </source>
</reference>
<feature type="region of interest" description="Disordered" evidence="7">
    <location>
        <begin position="163"/>
        <end position="268"/>
    </location>
</feature>
<name>A0AAP0BGY2_9ASPA</name>
<evidence type="ECO:0000256" key="4">
    <source>
        <dbReference type="ARBA" id="ARBA00022701"/>
    </source>
</evidence>
<comment type="subcellular location">
    <subcellularLocation>
        <location evidence="1">Cytoplasm</location>
        <location evidence="1">Cytoskeleton</location>
    </subcellularLocation>
</comment>
<evidence type="ECO:0000256" key="5">
    <source>
        <dbReference type="ARBA" id="ARBA00023212"/>
    </source>
</evidence>
<dbReference type="EMBL" id="JBBWWQ010000009">
    <property type="protein sequence ID" value="KAK8938986.1"/>
    <property type="molecule type" value="Genomic_DNA"/>
</dbReference>
<dbReference type="Proteomes" id="UP001418222">
    <property type="component" value="Unassembled WGS sequence"/>
</dbReference>
<dbReference type="PANTHER" id="PTHR47067">
    <property type="entry name" value="TPX2 (TARGETING PROTEIN FOR XKLP2) PROTEIN FAMILY-RELATED"/>
    <property type="match status" value="1"/>
</dbReference>
<evidence type="ECO:0000256" key="2">
    <source>
        <dbReference type="ARBA" id="ARBA00005885"/>
    </source>
</evidence>
<dbReference type="AlphaFoldDB" id="A0AAP0BGY2"/>
<evidence type="ECO:0000256" key="1">
    <source>
        <dbReference type="ARBA" id="ARBA00004245"/>
    </source>
</evidence>
<feature type="compositionally biased region" description="Basic residues" evidence="7">
    <location>
        <begin position="530"/>
        <end position="540"/>
    </location>
</feature>
<feature type="region of interest" description="Disordered" evidence="7">
    <location>
        <begin position="446"/>
        <end position="559"/>
    </location>
</feature>
<feature type="domain" description="TPX2 C-terminal" evidence="8">
    <location>
        <begin position="365"/>
        <end position="434"/>
    </location>
</feature>
<comment type="caution">
    <text evidence="9">The sequence shown here is derived from an EMBL/GenBank/DDBJ whole genome shotgun (WGS) entry which is preliminary data.</text>
</comment>
<feature type="compositionally biased region" description="Polar residues" evidence="7">
    <location>
        <begin position="224"/>
        <end position="235"/>
    </location>
</feature>
<dbReference type="InterPro" id="IPR044216">
    <property type="entry name" value="WDL7"/>
</dbReference>
<keyword evidence="4" id="KW-0493">Microtubule</keyword>
<keyword evidence="10" id="KW-1185">Reference proteome</keyword>
<dbReference type="PANTHER" id="PTHR47067:SF6">
    <property type="entry name" value="PROTEIN WVD2-LIKE 7"/>
    <property type="match status" value="1"/>
</dbReference>
<keyword evidence="5" id="KW-0206">Cytoskeleton</keyword>
<evidence type="ECO:0000313" key="10">
    <source>
        <dbReference type="Proteomes" id="UP001418222"/>
    </source>
</evidence>
<accession>A0AAP0BGY2</accession>
<evidence type="ECO:0000259" key="8">
    <source>
        <dbReference type="Pfam" id="PF06886"/>
    </source>
</evidence>
<protein>
    <recommendedName>
        <fullName evidence="8">TPX2 C-terminal domain-containing protein</fullName>
    </recommendedName>
</protein>
<dbReference type="InterPro" id="IPR027329">
    <property type="entry name" value="TPX2_C"/>
</dbReference>
<feature type="compositionally biased region" description="Polar residues" evidence="7">
    <location>
        <begin position="452"/>
        <end position="477"/>
    </location>
</feature>
<evidence type="ECO:0000256" key="6">
    <source>
        <dbReference type="SAM" id="Coils"/>
    </source>
</evidence>
<evidence type="ECO:0000256" key="3">
    <source>
        <dbReference type="ARBA" id="ARBA00022490"/>
    </source>
</evidence>
<dbReference type="Pfam" id="PF06886">
    <property type="entry name" value="TPX2"/>
    <property type="match status" value="1"/>
</dbReference>
<gene>
    <name evidence="9" type="ORF">KSP39_PZI010890</name>
</gene>
<dbReference type="GO" id="GO:0005874">
    <property type="term" value="C:microtubule"/>
    <property type="evidence" value="ECO:0007669"/>
    <property type="project" value="UniProtKB-KW"/>
</dbReference>
<feature type="compositionally biased region" description="Polar residues" evidence="7">
    <location>
        <begin position="244"/>
        <end position="268"/>
    </location>
</feature>
<proteinExistence type="inferred from homology"/>
<evidence type="ECO:0000313" key="9">
    <source>
        <dbReference type="EMBL" id="KAK8938986.1"/>
    </source>
</evidence>